<dbReference type="Proteomes" id="UP000438182">
    <property type="component" value="Unassembled WGS sequence"/>
</dbReference>
<organism evidence="2 3">
    <name type="scientific">Agromyces seonyuensis</name>
    <dbReference type="NCBI Taxonomy" id="2662446"/>
    <lineage>
        <taxon>Bacteria</taxon>
        <taxon>Bacillati</taxon>
        <taxon>Actinomycetota</taxon>
        <taxon>Actinomycetes</taxon>
        <taxon>Micrococcales</taxon>
        <taxon>Microbacteriaceae</taxon>
        <taxon>Agromyces</taxon>
    </lineage>
</organism>
<comment type="caution">
    <text evidence="2">The sequence shown here is derived from an EMBL/GenBank/DDBJ whole genome shotgun (WGS) entry which is preliminary data.</text>
</comment>
<name>A0A6I4P1U5_9MICO</name>
<dbReference type="EMBL" id="WSTA01000017">
    <property type="protein sequence ID" value="MWB98009.1"/>
    <property type="molecule type" value="Genomic_DNA"/>
</dbReference>
<keyword evidence="3" id="KW-1185">Reference proteome</keyword>
<evidence type="ECO:0000259" key="1">
    <source>
        <dbReference type="Pfam" id="PF07510"/>
    </source>
</evidence>
<evidence type="ECO:0000313" key="2">
    <source>
        <dbReference type="EMBL" id="MWB98009.1"/>
    </source>
</evidence>
<dbReference type="PANTHER" id="PTHR24094:SF15">
    <property type="entry name" value="AMP-DEPENDENT SYNTHETASE_LIGASE DOMAIN-CONTAINING PROTEIN-RELATED"/>
    <property type="match status" value="1"/>
</dbReference>
<proteinExistence type="predicted"/>
<reference evidence="2 3" key="1">
    <citation type="submission" date="2019-12" db="EMBL/GenBank/DDBJ databases">
        <authorList>
            <person name="Kim Y.S."/>
        </authorList>
    </citation>
    <scope>NUCLEOTIDE SEQUENCE [LARGE SCALE GENOMIC DNA]</scope>
    <source>
        <strain evidence="2 3">MMS17-SY077</strain>
    </source>
</reference>
<accession>A0A6I4P1U5</accession>
<dbReference type="PANTHER" id="PTHR24094">
    <property type="entry name" value="SECRETED PROTEIN"/>
    <property type="match status" value="1"/>
</dbReference>
<protein>
    <submittedName>
        <fullName evidence="2">DUF1524 domain-containing protein</fullName>
    </submittedName>
</protein>
<evidence type="ECO:0000313" key="3">
    <source>
        <dbReference type="Proteomes" id="UP000438182"/>
    </source>
</evidence>
<dbReference type="Pfam" id="PF07510">
    <property type="entry name" value="GmrSD_C"/>
    <property type="match status" value="1"/>
</dbReference>
<dbReference type="InterPro" id="IPR011089">
    <property type="entry name" value="GmrSD_C"/>
</dbReference>
<sequence>MTTIALAILVLLAWYLLAEPDGSSGADPGDGPVVDAGGDGRDYERDLFGHGWLDPDGNGCDARNDVLARDLASITLDGDGCTVLTGILDDPYTGSQIAFARGVDTSAAVQIDHVVPLSYAWRHGADEWDEGLRERFANDPENLLAVDGPANNAKSDSGPGEWLPGDAYVCAYADRFEAVLVEYGLTIAPEDERALSSLAPGCR</sequence>
<feature type="domain" description="GmrSD restriction endonucleases C-terminal" evidence="1">
    <location>
        <begin position="62"/>
        <end position="175"/>
    </location>
</feature>
<gene>
    <name evidence="2" type="ORF">GB864_05525</name>
</gene>
<dbReference type="AlphaFoldDB" id="A0A6I4P1U5"/>